<name>A0A7W8ZN66_9SPHI</name>
<accession>A0A7W8ZN66</accession>
<evidence type="ECO:0000313" key="2">
    <source>
        <dbReference type="Proteomes" id="UP000537204"/>
    </source>
</evidence>
<protein>
    <submittedName>
        <fullName evidence="1">Uncharacterized protein</fullName>
    </submittedName>
</protein>
<dbReference type="EMBL" id="JACHCE010000004">
    <property type="protein sequence ID" value="MBB5636842.1"/>
    <property type="molecule type" value="Genomic_DNA"/>
</dbReference>
<organism evidence="1 2">
    <name type="scientific">Pedobacter cryoconitis</name>
    <dbReference type="NCBI Taxonomy" id="188932"/>
    <lineage>
        <taxon>Bacteria</taxon>
        <taxon>Pseudomonadati</taxon>
        <taxon>Bacteroidota</taxon>
        <taxon>Sphingobacteriia</taxon>
        <taxon>Sphingobacteriales</taxon>
        <taxon>Sphingobacteriaceae</taxon>
        <taxon>Pedobacter</taxon>
    </lineage>
</organism>
<gene>
    <name evidence="1" type="ORF">HDE68_002755</name>
</gene>
<dbReference type="AlphaFoldDB" id="A0A7W8ZN66"/>
<sequence length="161" mass="17906">MQLKPQYSVFVLLLLVAIGCKQPNNHAGELNDAAGLPQALKFDQLGFKVITSMINKKNATMSTLYGNPGALDYSKAKADSNAKDMIFALVTWKQQDDERWFGAKIPGQFQSVEMVTSKTNGPEIQTSYKIYKGKEGKWQNDPLTEKARIKYILAQTASVMP</sequence>
<dbReference type="RefSeq" id="WP_183882747.1">
    <property type="nucleotide sequence ID" value="NZ_JACHCE010000004.1"/>
</dbReference>
<comment type="caution">
    <text evidence="1">The sequence shown here is derived from an EMBL/GenBank/DDBJ whole genome shotgun (WGS) entry which is preliminary data.</text>
</comment>
<dbReference type="Proteomes" id="UP000537204">
    <property type="component" value="Unassembled WGS sequence"/>
</dbReference>
<reference evidence="1 2" key="1">
    <citation type="submission" date="2020-08" db="EMBL/GenBank/DDBJ databases">
        <title>Genomic Encyclopedia of Type Strains, Phase IV (KMG-V): Genome sequencing to study the core and pangenomes of soil and plant-associated prokaryotes.</title>
        <authorList>
            <person name="Whitman W."/>
        </authorList>
    </citation>
    <scope>NUCLEOTIDE SEQUENCE [LARGE SCALE GENOMIC DNA]</scope>
    <source>
        <strain evidence="1 2">S3M1</strain>
    </source>
</reference>
<dbReference type="PROSITE" id="PS51257">
    <property type="entry name" value="PROKAR_LIPOPROTEIN"/>
    <property type="match status" value="1"/>
</dbReference>
<evidence type="ECO:0000313" key="1">
    <source>
        <dbReference type="EMBL" id="MBB5636842.1"/>
    </source>
</evidence>
<proteinExistence type="predicted"/>